<dbReference type="SMART" id="SM00091">
    <property type="entry name" value="PAS"/>
    <property type="match status" value="2"/>
</dbReference>
<dbReference type="SUPFAM" id="SSF55785">
    <property type="entry name" value="PYP-like sensor domain (PAS domain)"/>
    <property type="match status" value="2"/>
</dbReference>
<dbReference type="InterPro" id="IPR000700">
    <property type="entry name" value="PAS-assoc_C"/>
</dbReference>
<dbReference type="InterPro" id="IPR002078">
    <property type="entry name" value="Sigma_54_int"/>
</dbReference>
<dbReference type="Gene3D" id="3.30.450.20">
    <property type="entry name" value="PAS domain"/>
    <property type="match status" value="2"/>
</dbReference>
<dbReference type="Pfam" id="PF00158">
    <property type="entry name" value="Sigma54_activat"/>
    <property type="match status" value="1"/>
</dbReference>
<dbReference type="InterPro" id="IPR025662">
    <property type="entry name" value="Sigma_54_int_dom_ATP-bd_1"/>
</dbReference>
<dbReference type="PROSITE" id="PS00675">
    <property type="entry name" value="SIGMA54_INTERACT_1"/>
    <property type="match status" value="1"/>
</dbReference>
<dbReference type="EMBL" id="CP035033">
    <property type="protein sequence ID" value="QAB16239.1"/>
    <property type="molecule type" value="Genomic_DNA"/>
</dbReference>
<keyword evidence="2" id="KW-0067">ATP-binding</keyword>
<feature type="coiled-coil region" evidence="6">
    <location>
        <begin position="266"/>
        <end position="297"/>
    </location>
</feature>
<dbReference type="CDD" id="cd00130">
    <property type="entry name" value="PAS"/>
    <property type="match status" value="2"/>
</dbReference>
<dbReference type="InterPro" id="IPR009057">
    <property type="entry name" value="Homeodomain-like_sf"/>
</dbReference>
<dbReference type="Pfam" id="PF00989">
    <property type="entry name" value="PAS"/>
    <property type="match status" value="1"/>
</dbReference>
<feature type="domain" description="Sigma-54 factor interaction" evidence="7">
    <location>
        <begin position="307"/>
        <end position="536"/>
    </location>
</feature>
<evidence type="ECO:0000259" key="7">
    <source>
        <dbReference type="PROSITE" id="PS50045"/>
    </source>
</evidence>
<proteinExistence type="predicted"/>
<dbReference type="NCBIfam" id="TIGR00229">
    <property type="entry name" value="sensory_box"/>
    <property type="match status" value="1"/>
</dbReference>
<dbReference type="Gene3D" id="1.10.8.60">
    <property type="match status" value="1"/>
</dbReference>
<reference evidence="10 11" key="1">
    <citation type="journal article" date="2018" name="Environ. Microbiol.">
        <title>Genomes of ubiquitous marine and hypersaline Hydrogenovibrio, Thiomicrorhabdus and Thiomicrospira spp. encode a diversity of mechanisms to sustain chemolithoautotrophy in heterogeneous environments.</title>
        <authorList>
            <person name="Scott K.M."/>
            <person name="Williams J."/>
            <person name="Porter C.M.B."/>
            <person name="Russel S."/>
            <person name="Harmer T.L."/>
            <person name="Paul J.H."/>
            <person name="Antonen K.M."/>
            <person name="Bridges M.K."/>
            <person name="Camper G.J."/>
            <person name="Campla C.K."/>
            <person name="Casella L.G."/>
            <person name="Chase E."/>
            <person name="Conrad J.W."/>
            <person name="Cruz M.C."/>
            <person name="Dunlap D.S."/>
            <person name="Duran L."/>
            <person name="Fahsbender E.M."/>
            <person name="Goldsmith D.B."/>
            <person name="Keeley R.F."/>
            <person name="Kondoff M.R."/>
            <person name="Kussy B.I."/>
            <person name="Lane M.K."/>
            <person name="Lawler S."/>
            <person name="Leigh B.A."/>
            <person name="Lewis C."/>
            <person name="Lostal L.M."/>
            <person name="Marking D."/>
            <person name="Mancera P.A."/>
            <person name="McClenthan E.C."/>
            <person name="McIntyre E.A."/>
            <person name="Mine J.A."/>
            <person name="Modi S."/>
            <person name="Moore B.D."/>
            <person name="Morgan W.A."/>
            <person name="Nelson K.M."/>
            <person name="Nguyen K.N."/>
            <person name="Ogburn N."/>
            <person name="Parrino D.G."/>
            <person name="Pedapudi A.D."/>
            <person name="Pelham R.P."/>
            <person name="Preece A.M."/>
            <person name="Rampersad E.A."/>
            <person name="Richardson J.C."/>
            <person name="Rodgers C.M."/>
            <person name="Schaffer B.L."/>
            <person name="Sheridan N.E."/>
            <person name="Solone M.R."/>
            <person name="Staley Z.R."/>
            <person name="Tabuchi M."/>
            <person name="Waide R.J."/>
            <person name="Wanjugi P.W."/>
            <person name="Young S."/>
            <person name="Clum A."/>
            <person name="Daum C."/>
            <person name="Huntemann M."/>
            <person name="Ivanova N."/>
            <person name="Kyrpides N."/>
            <person name="Mikhailova N."/>
            <person name="Palaniappan K."/>
            <person name="Pillay M."/>
            <person name="Reddy T.B.K."/>
            <person name="Shapiro N."/>
            <person name="Stamatis D."/>
            <person name="Varghese N."/>
            <person name="Woyke T."/>
            <person name="Boden R."/>
            <person name="Freyermuth S.K."/>
            <person name="Kerfeld C.A."/>
        </authorList>
    </citation>
    <scope>NUCLEOTIDE SEQUENCE [LARGE SCALE GENOMIC DNA]</scope>
    <source>
        <strain evidence="10 11">JR-2</strain>
    </source>
</reference>
<accession>A0A410H5P9</accession>
<dbReference type="Pfam" id="PF13426">
    <property type="entry name" value="PAS_9"/>
    <property type="match status" value="1"/>
</dbReference>
<dbReference type="InterPro" id="IPR000014">
    <property type="entry name" value="PAS"/>
</dbReference>
<dbReference type="Proteomes" id="UP000285478">
    <property type="component" value="Chromosome"/>
</dbReference>
<keyword evidence="1" id="KW-0547">Nucleotide-binding</keyword>
<dbReference type="InterPro" id="IPR003593">
    <property type="entry name" value="AAA+_ATPase"/>
</dbReference>
<keyword evidence="11" id="KW-1185">Reference proteome</keyword>
<dbReference type="PROSITE" id="PS50112">
    <property type="entry name" value="PAS"/>
    <property type="match status" value="1"/>
</dbReference>
<protein>
    <submittedName>
        <fullName evidence="10">PAS domain S-box protein</fullName>
    </submittedName>
</protein>
<dbReference type="PROSITE" id="PS00676">
    <property type="entry name" value="SIGMA54_INTERACT_2"/>
    <property type="match status" value="1"/>
</dbReference>
<evidence type="ECO:0000313" key="11">
    <source>
        <dbReference type="Proteomes" id="UP000285478"/>
    </source>
</evidence>
<dbReference type="InterPro" id="IPR013767">
    <property type="entry name" value="PAS_fold"/>
</dbReference>
<organism evidence="10 11">
    <name type="scientific">Hydrogenovibrio thermophilus</name>
    <dbReference type="NCBI Taxonomy" id="265883"/>
    <lineage>
        <taxon>Bacteria</taxon>
        <taxon>Pseudomonadati</taxon>
        <taxon>Pseudomonadota</taxon>
        <taxon>Gammaproteobacteria</taxon>
        <taxon>Thiotrichales</taxon>
        <taxon>Piscirickettsiaceae</taxon>
        <taxon>Hydrogenovibrio</taxon>
    </lineage>
</organism>
<dbReference type="Gene3D" id="1.10.10.60">
    <property type="entry name" value="Homeodomain-like"/>
    <property type="match status" value="1"/>
</dbReference>
<feature type="domain" description="PAS" evidence="8">
    <location>
        <begin position="145"/>
        <end position="197"/>
    </location>
</feature>
<dbReference type="InterPro" id="IPR025943">
    <property type="entry name" value="Sigma_54_int_dom_ATP-bd_2"/>
</dbReference>
<dbReference type="InterPro" id="IPR035965">
    <property type="entry name" value="PAS-like_dom_sf"/>
</dbReference>
<evidence type="ECO:0000313" key="10">
    <source>
        <dbReference type="EMBL" id="QAB16239.1"/>
    </source>
</evidence>
<dbReference type="InterPro" id="IPR001610">
    <property type="entry name" value="PAC"/>
</dbReference>
<keyword evidence="5" id="KW-0804">Transcription</keyword>
<dbReference type="SUPFAM" id="SSF46689">
    <property type="entry name" value="Homeodomain-like"/>
    <property type="match status" value="1"/>
</dbReference>
<dbReference type="InterPro" id="IPR025944">
    <property type="entry name" value="Sigma_54_int_dom_CS"/>
</dbReference>
<dbReference type="SMART" id="SM00382">
    <property type="entry name" value="AAA"/>
    <property type="match status" value="1"/>
</dbReference>
<dbReference type="CDD" id="cd00009">
    <property type="entry name" value="AAA"/>
    <property type="match status" value="1"/>
</dbReference>
<evidence type="ECO:0000256" key="5">
    <source>
        <dbReference type="ARBA" id="ARBA00023163"/>
    </source>
</evidence>
<dbReference type="FunFam" id="3.40.50.300:FF:000006">
    <property type="entry name" value="DNA-binding transcriptional regulator NtrC"/>
    <property type="match status" value="1"/>
</dbReference>
<dbReference type="SUPFAM" id="SSF52540">
    <property type="entry name" value="P-loop containing nucleoside triphosphate hydrolases"/>
    <property type="match status" value="1"/>
</dbReference>
<name>A0A410H5P9_9GAMM</name>
<evidence type="ECO:0000256" key="1">
    <source>
        <dbReference type="ARBA" id="ARBA00022741"/>
    </source>
</evidence>
<evidence type="ECO:0000256" key="3">
    <source>
        <dbReference type="ARBA" id="ARBA00023015"/>
    </source>
</evidence>
<evidence type="ECO:0000256" key="2">
    <source>
        <dbReference type="ARBA" id="ARBA00022840"/>
    </source>
</evidence>
<dbReference type="Pfam" id="PF25601">
    <property type="entry name" value="AAA_lid_14"/>
    <property type="match status" value="1"/>
</dbReference>
<dbReference type="PROSITE" id="PS50113">
    <property type="entry name" value="PAC"/>
    <property type="match status" value="1"/>
</dbReference>
<evidence type="ECO:0000259" key="9">
    <source>
        <dbReference type="PROSITE" id="PS50113"/>
    </source>
</evidence>
<keyword evidence="6" id="KW-0175">Coiled coil</keyword>
<dbReference type="PROSITE" id="PS00688">
    <property type="entry name" value="SIGMA54_INTERACT_3"/>
    <property type="match status" value="1"/>
</dbReference>
<sequence>MISPFLYQTLFHQSPDAMLLIDPINNRVLHSNRAATELLAQSFQSLQKTSVSELFRPSLAKLVVFTEETLENGQAWSDELQLLINGRECLDLETTAVLIRHNSPVTISLILRKKKREQQQLSEANKLHREGLEQWKTIENVFREFERENQLILQAAGEGIYGVDAKGDTTFVNPAAERILGWKASELNGKNMHAMIHHSHSDGSQYEGQDCHIYAAFRDGEVRHIENEFFWRKDGKPIPVEYTSTPIIDNGRLVGAVVIFRDISERKLAEEKLHAALNEVQTLKKRLEMENAYLQEEYRAEHNYKEIVGQSAAIHKIIQQIDLVAPTNANVLISGESGTGKELIARAIHEASGRKNRPLIRVNCASIPRELFESEFFGHIKGAFTGAVNDRAGRFELADGGSLFLDEVGEIPMELQSKLLRVLQEQQFERVGDSKTRSVDVRIIAATNRDLKQAVQDQTFREDLYFRLNVFPIESIPLRDRIEDIPLLSNHFLKIACQKFGKPERKLTLGHIQKMQGYAWPGNIRELVNVIERAVILSHDQKLELNLPRLNDTATNTPNDSDGAPIVIQTRDELLELEKQNIIKALKCCNGKVFGDDGAAKLLKMKPTTLTSRLKKLAINRHQFVQLDA</sequence>
<dbReference type="PROSITE" id="PS50045">
    <property type="entry name" value="SIGMA54_INTERACT_4"/>
    <property type="match status" value="1"/>
</dbReference>
<keyword evidence="4" id="KW-0238">DNA-binding</keyword>
<feature type="domain" description="PAC" evidence="9">
    <location>
        <begin position="218"/>
        <end position="275"/>
    </location>
</feature>
<dbReference type="GO" id="GO:0006355">
    <property type="term" value="P:regulation of DNA-templated transcription"/>
    <property type="evidence" value="ECO:0007669"/>
    <property type="project" value="InterPro"/>
</dbReference>
<evidence type="ECO:0000259" key="8">
    <source>
        <dbReference type="PROSITE" id="PS50112"/>
    </source>
</evidence>
<dbReference type="Gene3D" id="3.40.50.300">
    <property type="entry name" value="P-loop containing nucleotide triphosphate hydrolases"/>
    <property type="match status" value="1"/>
</dbReference>
<dbReference type="PANTHER" id="PTHR32071:SF117">
    <property type="entry name" value="PTS-DEPENDENT DIHYDROXYACETONE KINASE OPERON REGULATORY PROTEIN-RELATED"/>
    <property type="match status" value="1"/>
</dbReference>
<evidence type="ECO:0000256" key="6">
    <source>
        <dbReference type="SAM" id="Coils"/>
    </source>
</evidence>
<dbReference type="GO" id="GO:0003677">
    <property type="term" value="F:DNA binding"/>
    <property type="evidence" value="ECO:0007669"/>
    <property type="project" value="UniProtKB-KW"/>
</dbReference>
<dbReference type="InterPro" id="IPR027417">
    <property type="entry name" value="P-loop_NTPase"/>
</dbReference>
<dbReference type="AlphaFoldDB" id="A0A410H5P9"/>
<dbReference type="PANTHER" id="PTHR32071">
    <property type="entry name" value="TRANSCRIPTIONAL REGULATORY PROTEIN"/>
    <property type="match status" value="1"/>
</dbReference>
<keyword evidence="3" id="KW-0805">Transcription regulation</keyword>
<dbReference type="InterPro" id="IPR058031">
    <property type="entry name" value="AAA_lid_NorR"/>
</dbReference>
<evidence type="ECO:0000256" key="4">
    <source>
        <dbReference type="ARBA" id="ARBA00023125"/>
    </source>
</evidence>
<dbReference type="SMART" id="SM00086">
    <property type="entry name" value="PAC"/>
    <property type="match status" value="1"/>
</dbReference>
<dbReference type="RefSeq" id="WP_128385490.1">
    <property type="nucleotide sequence ID" value="NZ_CP035033.1"/>
</dbReference>
<dbReference type="KEGG" id="htr:EPV75_11480"/>
<gene>
    <name evidence="10" type="ORF">EPV75_11480</name>
</gene>
<dbReference type="GO" id="GO:0005524">
    <property type="term" value="F:ATP binding"/>
    <property type="evidence" value="ECO:0007669"/>
    <property type="project" value="UniProtKB-KW"/>
</dbReference>